<reference evidence="1 2" key="1">
    <citation type="submission" date="2017-12" db="EMBL/GenBank/DDBJ databases">
        <title>The genome sequence of Caulobacter sp. 410.</title>
        <authorList>
            <person name="Gao J."/>
            <person name="Mao X."/>
            <person name="Sun J."/>
        </authorList>
    </citation>
    <scope>NUCLEOTIDE SEQUENCE [LARGE SCALE GENOMIC DNA]</scope>
    <source>
        <strain evidence="1 2">410</strain>
    </source>
</reference>
<comment type="caution">
    <text evidence="1">The sequence shown here is derived from an EMBL/GenBank/DDBJ whole genome shotgun (WGS) entry which is preliminary data.</text>
</comment>
<keyword evidence="2" id="KW-1185">Reference proteome</keyword>
<accession>A0A2N5CXZ6</accession>
<dbReference type="EMBL" id="PJRS01000049">
    <property type="protein sequence ID" value="PLR18679.1"/>
    <property type="molecule type" value="Genomic_DNA"/>
</dbReference>
<dbReference type="Proteomes" id="UP000234479">
    <property type="component" value="Unassembled WGS sequence"/>
</dbReference>
<protein>
    <submittedName>
        <fullName evidence="1">Uncharacterized protein</fullName>
    </submittedName>
</protein>
<evidence type="ECO:0000313" key="1">
    <source>
        <dbReference type="EMBL" id="PLR18679.1"/>
    </source>
</evidence>
<gene>
    <name evidence="1" type="ORF">SGCZBJ_23795</name>
</gene>
<evidence type="ECO:0000313" key="2">
    <source>
        <dbReference type="Proteomes" id="UP000234479"/>
    </source>
</evidence>
<dbReference type="AlphaFoldDB" id="A0A2N5CXZ6"/>
<organism evidence="1 2">
    <name type="scientific">Caulobacter zeae</name>
    <dbReference type="NCBI Taxonomy" id="2055137"/>
    <lineage>
        <taxon>Bacteria</taxon>
        <taxon>Pseudomonadati</taxon>
        <taxon>Pseudomonadota</taxon>
        <taxon>Alphaproteobacteria</taxon>
        <taxon>Caulobacterales</taxon>
        <taxon>Caulobacteraceae</taxon>
        <taxon>Caulobacter</taxon>
    </lineage>
</organism>
<sequence length="199" mass="21933">MTAKDVREELTRAMQERRLMRFHRRFEDGWVNGYVVGIGPEFLMLCEISDHIHFNGFGCYRLADVKNLRPAPYPEFIEAALEKRGEIQPETPAVALNSIGDILATAGRLFPVVTVHAEIDKPNVCYIGAIISVEGGVVWMQDIDPGAVWELEPTARQLDTMTRVDFGGGYETALALVGGSPPAPVEAKRAPLRLVADNG</sequence>
<proteinExistence type="predicted"/>
<name>A0A2N5CXZ6_9CAUL</name>